<evidence type="ECO:0000259" key="1">
    <source>
        <dbReference type="Pfam" id="PF00391"/>
    </source>
</evidence>
<evidence type="ECO:0000313" key="3">
    <source>
        <dbReference type="Proteomes" id="UP000178603"/>
    </source>
</evidence>
<evidence type="ECO:0000313" key="2">
    <source>
        <dbReference type="EMBL" id="OGM53649.1"/>
    </source>
</evidence>
<dbReference type="GO" id="GO:0016772">
    <property type="term" value="F:transferase activity, transferring phosphorus-containing groups"/>
    <property type="evidence" value="ECO:0007669"/>
    <property type="project" value="InterPro"/>
</dbReference>
<dbReference type="InterPro" id="IPR036637">
    <property type="entry name" value="Phosphohistidine_dom_sf"/>
</dbReference>
<dbReference type="AlphaFoldDB" id="A0A1F8AQ87"/>
<sequence>MWEQMKIQLEITFKIRENRIRVDQRSYEEMIPQVKCNGTRGDSLIVTKSGGILSHAAILSRELKKPCIVGVGESISILKNGDVVSVRADLGVVELVNNPSNNA</sequence>
<protein>
    <recommendedName>
        <fullName evidence="1">PEP-utilising enzyme mobile domain-containing protein</fullName>
    </recommendedName>
</protein>
<comment type="caution">
    <text evidence="2">The sequence shown here is derived from an EMBL/GenBank/DDBJ whole genome shotgun (WGS) entry which is preliminary data.</text>
</comment>
<gene>
    <name evidence="2" type="ORF">A3E44_02090</name>
</gene>
<dbReference type="Gene3D" id="3.50.30.10">
    <property type="entry name" value="Phosphohistidine domain"/>
    <property type="match status" value="1"/>
</dbReference>
<dbReference type="SUPFAM" id="SSF52009">
    <property type="entry name" value="Phosphohistidine domain"/>
    <property type="match status" value="1"/>
</dbReference>
<reference evidence="2 3" key="1">
    <citation type="journal article" date="2016" name="Nat. Commun.">
        <title>Thousands of microbial genomes shed light on interconnected biogeochemical processes in an aquifer system.</title>
        <authorList>
            <person name="Anantharaman K."/>
            <person name="Brown C.T."/>
            <person name="Hug L.A."/>
            <person name="Sharon I."/>
            <person name="Castelle C.J."/>
            <person name="Probst A.J."/>
            <person name="Thomas B.C."/>
            <person name="Singh A."/>
            <person name="Wilkins M.J."/>
            <person name="Karaoz U."/>
            <person name="Brodie E.L."/>
            <person name="Williams K.H."/>
            <person name="Hubbard S.S."/>
            <person name="Banfield J.F."/>
        </authorList>
    </citation>
    <scope>NUCLEOTIDE SEQUENCE [LARGE SCALE GENOMIC DNA]</scope>
</reference>
<dbReference type="Pfam" id="PF00391">
    <property type="entry name" value="PEP-utilizers"/>
    <property type="match status" value="1"/>
</dbReference>
<dbReference type="Proteomes" id="UP000178603">
    <property type="component" value="Unassembled WGS sequence"/>
</dbReference>
<accession>A0A1F8AQ87</accession>
<dbReference type="InterPro" id="IPR008279">
    <property type="entry name" value="PEP-util_enz_mobile_dom"/>
</dbReference>
<dbReference type="EMBL" id="MGGW01000021">
    <property type="protein sequence ID" value="OGM53649.1"/>
    <property type="molecule type" value="Genomic_DNA"/>
</dbReference>
<organism evidence="2 3">
    <name type="scientific">Candidatus Woesebacteria bacterium RIFCSPHIGHO2_12_FULL_41_24</name>
    <dbReference type="NCBI Taxonomy" id="1802510"/>
    <lineage>
        <taxon>Bacteria</taxon>
        <taxon>Candidatus Woeseibacteriota</taxon>
    </lineage>
</organism>
<feature type="domain" description="PEP-utilising enzyme mobile" evidence="1">
    <location>
        <begin position="45"/>
        <end position="90"/>
    </location>
</feature>
<proteinExistence type="predicted"/>
<name>A0A1F8AQ87_9BACT</name>